<feature type="compositionally biased region" description="Polar residues" evidence="5">
    <location>
        <begin position="604"/>
        <end position="616"/>
    </location>
</feature>
<evidence type="ECO:0000313" key="8">
    <source>
        <dbReference type="Proteomes" id="UP000008792"/>
    </source>
</evidence>
<dbReference type="PRINTS" id="PR00967">
    <property type="entry name" value="ONCOGENEAML1"/>
</dbReference>
<dbReference type="GO" id="GO:0003006">
    <property type="term" value="P:developmental process involved in reproduction"/>
    <property type="evidence" value="ECO:0007669"/>
    <property type="project" value="UniProtKB-ARBA"/>
</dbReference>
<dbReference type="eggNOG" id="KOG3982">
    <property type="taxonomic scope" value="Eukaryota"/>
</dbReference>
<evidence type="ECO:0000256" key="1">
    <source>
        <dbReference type="ARBA" id="ARBA00004123"/>
    </source>
</evidence>
<name>B4M225_DROVI</name>
<dbReference type="GO" id="GO:0005634">
    <property type="term" value="C:nucleus"/>
    <property type="evidence" value="ECO:0007669"/>
    <property type="project" value="UniProtKB-SubCell"/>
</dbReference>
<dbReference type="HOGENOM" id="CLU_016277_0_0_1"/>
<feature type="region of interest" description="Disordered" evidence="5">
    <location>
        <begin position="594"/>
        <end position="635"/>
    </location>
</feature>
<dbReference type="SMR" id="B4M225"/>
<dbReference type="SUPFAM" id="SSF49417">
    <property type="entry name" value="p53-like transcription factors"/>
    <property type="match status" value="1"/>
</dbReference>
<evidence type="ECO:0000256" key="2">
    <source>
        <dbReference type="ARBA" id="ARBA00023015"/>
    </source>
</evidence>
<dbReference type="GO" id="GO:0005524">
    <property type="term" value="F:ATP binding"/>
    <property type="evidence" value="ECO:0007669"/>
    <property type="project" value="InterPro"/>
</dbReference>
<gene>
    <name evidence="7" type="primary">Dvir\GJ18742</name>
    <name evidence="7" type="ORF">Dvir_GJ18742</name>
</gene>
<dbReference type="GO" id="GO:0001709">
    <property type="term" value="P:cell fate determination"/>
    <property type="evidence" value="ECO:0007669"/>
    <property type="project" value="UniProtKB-ARBA"/>
</dbReference>
<dbReference type="PANTHER" id="PTHR11950:SF49">
    <property type="entry name" value="PROTEIN LOZENGE"/>
    <property type="match status" value="1"/>
</dbReference>
<accession>B4M225</accession>
<evidence type="ECO:0000256" key="3">
    <source>
        <dbReference type="ARBA" id="ARBA00023163"/>
    </source>
</evidence>
<keyword evidence="2" id="KW-0805">Transcription regulation</keyword>
<dbReference type="InterPro" id="IPR000040">
    <property type="entry name" value="AML1_Runt"/>
</dbReference>
<keyword evidence="4" id="KW-0539">Nucleus</keyword>
<dbReference type="InParanoid" id="B4M225"/>
<dbReference type="GO" id="GO:0000981">
    <property type="term" value="F:DNA-binding transcription factor activity, RNA polymerase II-specific"/>
    <property type="evidence" value="ECO:0007669"/>
    <property type="project" value="TreeGrafter"/>
</dbReference>
<dbReference type="Gene3D" id="2.60.40.720">
    <property type="match status" value="1"/>
</dbReference>
<dbReference type="GO" id="GO:0048592">
    <property type="term" value="P:eye morphogenesis"/>
    <property type="evidence" value="ECO:0007669"/>
    <property type="project" value="UniProtKB-ARBA"/>
</dbReference>
<evidence type="ECO:0000313" key="7">
    <source>
        <dbReference type="EMBL" id="EDW65729.2"/>
    </source>
</evidence>
<dbReference type="FunCoup" id="B4M225">
    <property type="interactions" value="249"/>
</dbReference>
<feature type="region of interest" description="Disordered" evidence="5">
    <location>
        <begin position="359"/>
        <end position="402"/>
    </location>
</feature>
<proteinExistence type="predicted"/>
<dbReference type="GO" id="GO:0000978">
    <property type="term" value="F:RNA polymerase II cis-regulatory region sequence-specific DNA binding"/>
    <property type="evidence" value="ECO:0007669"/>
    <property type="project" value="TreeGrafter"/>
</dbReference>
<dbReference type="EMBL" id="CH940651">
    <property type="protein sequence ID" value="EDW65729.2"/>
    <property type="molecule type" value="Genomic_DNA"/>
</dbReference>
<keyword evidence="8" id="KW-1185">Reference proteome</keyword>
<feature type="compositionally biased region" description="Low complexity" evidence="5">
    <location>
        <begin position="45"/>
        <end position="55"/>
    </location>
</feature>
<dbReference type="Proteomes" id="UP000008792">
    <property type="component" value="Unassembled WGS sequence"/>
</dbReference>
<dbReference type="PANTHER" id="PTHR11950">
    <property type="entry name" value="RUNT RELATED"/>
    <property type="match status" value="1"/>
</dbReference>
<dbReference type="PROSITE" id="PS51062">
    <property type="entry name" value="RUNT"/>
    <property type="match status" value="1"/>
</dbReference>
<evidence type="ECO:0000259" key="6">
    <source>
        <dbReference type="PROSITE" id="PS51062"/>
    </source>
</evidence>
<protein>
    <recommendedName>
        <fullName evidence="6">Runt domain-containing protein</fullName>
    </recommendedName>
</protein>
<evidence type="ECO:0000256" key="4">
    <source>
        <dbReference type="ARBA" id="ARBA00023242"/>
    </source>
</evidence>
<dbReference type="AlphaFoldDB" id="B4M225"/>
<dbReference type="FunFam" id="2.60.40.720:FF:000001">
    <property type="entry name" value="Runt-related transcription factor"/>
    <property type="match status" value="1"/>
</dbReference>
<dbReference type="Pfam" id="PF00853">
    <property type="entry name" value="Runt"/>
    <property type="match status" value="1"/>
</dbReference>
<keyword evidence="3" id="KW-0804">Transcription</keyword>
<comment type="subcellular location">
    <subcellularLocation>
        <location evidence="1">Nucleus</location>
    </subcellularLocation>
</comment>
<feature type="region of interest" description="Disordered" evidence="5">
    <location>
        <begin position="45"/>
        <end position="89"/>
    </location>
</feature>
<reference evidence="7 8" key="1">
    <citation type="journal article" date="2007" name="Nature">
        <title>Evolution of genes and genomes on the Drosophila phylogeny.</title>
        <authorList>
            <consortium name="Drosophila 12 Genomes Consortium"/>
            <person name="Clark A.G."/>
            <person name="Eisen M.B."/>
            <person name="Smith D.R."/>
            <person name="Bergman C.M."/>
            <person name="Oliver B."/>
            <person name="Markow T.A."/>
            <person name="Kaufman T.C."/>
            <person name="Kellis M."/>
            <person name="Gelbart W."/>
            <person name="Iyer V.N."/>
            <person name="Pollard D.A."/>
            <person name="Sackton T.B."/>
            <person name="Larracuente A.M."/>
            <person name="Singh N.D."/>
            <person name="Abad J.P."/>
            <person name="Abt D.N."/>
            <person name="Adryan B."/>
            <person name="Aguade M."/>
            <person name="Akashi H."/>
            <person name="Anderson W.W."/>
            <person name="Aquadro C.F."/>
            <person name="Ardell D.H."/>
            <person name="Arguello R."/>
            <person name="Artieri C.G."/>
            <person name="Barbash D.A."/>
            <person name="Barker D."/>
            <person name="Barsanti P."/>
            <person name="Batterham P."/>
            <person name="Batzoglou S."/>
            <person name="Begun D."/>
            <person name="Bhutkar A."/>
            <person name="Blanco E."/>
            <person name="Bosak S.A."/>
            <person name="Bradley R.K."/>
            <person name="Brand A.D."/>
            <person name="Brent M.R."/>
            <person name="Brooks A.N."/>
            <person name="Brown R.H."/>
            <person name="Butlin R.K."/>
            <person name="Caggese C."/>
            <person name="Calvi B.R."/>
            <person name="Bernardo de Carvalho A."/>
            <person name="Caspi A."/>
            <person name="Castrezana S."/>
            <person name="Celniker S.E."/>
            <person name="Chang J.L."/>
            <person name="Chapple C."/>
            <person name="Chatterji S."/>
            <person name="Chinwalla A."/>
            <person name="Civetta A."/>
            <person name="Clifton S.W."/>
            <person name="Comeron J.M."/>
            <person name="Costello J.C."/>
            <person name="Coyne J.A."/>
            <person name="Daub J."/>
            <person name="David R.G."/>
            <person name="Delcher A.L."/>
            <person name="Delehaunty K."/>
            <person name="Do C.B."/>
            <person name="Ebling H."/>
            <person name="Edwards K."/>
            <person name="Eickbush T."/>
            <person name="Evans J.D."/>
            <person name="Filipski A."/>
            <person name="Findeiss S."/>
            <person name="Freyhult E."/>
            <person name="Fulton L."/>
            <person name="Fulton R."/>
            <person name="Garcia A.C."/>
            <person name="Gardiner A."/>
            <person name="Garfield D.A."/>
            <person name="Garvin B.E."/>
            <person name="Gibson G."/>
            <person name="Gilbert D."/>
            <person name="Gnerre S."/>
            <person name="Godfrey J."/>
            <person name="Good R."/>
            <person name="Gotea V."/>
            <person name="Gravely B."/>
            <person name="Greenberg A.J."/>
            <person name="Griffiths-Jones S."/>
            <person name="Gross S."/>
            <person name="Guigo R."/>
            <person name="Gustafson E.A."/>
            <person name="Haerty W."/>
            <person name="Hahn M.W."/>
            <person name="Halligan D.L."/>
            <person name="Halpern A.L."/>
            <person name="Halter G.M."/>
            <person name="Han M.V."/>
            <person name="Heger A."/>
            <person name="Hillier L."/>
            <person name="Hinrichs A.S."/>
            <person name="Holmes I."/>
            <person name="Hoskins R.A."/>
            <person name="Hubisz M.J."/>
            <person name="Hultmark D."/>
            <person name="Huntley M.A."/>
            <person name="Jaffe D.B."/>
            <person name="Jagadeeshan S."/>
            <person name="Jeck W.R."/>
            <person name="Johnson J."/>
            <person name="Jones C.D."/>
            <person name="Jordan W.C."/>
            <person name="Karpen G.H."/>
            <person name="Kataoka E."/>
            <person name="Keightley P.D."/>
            <person name="Kheradpour P."/>
            <person name="Kirkness E.F."/>
            <person name="Koerich L.B."/>
            <person name="Kristiansen K."/>
            <person name="Kudrna D."/>
            <person name="Kulathinal R.J."/>
            <person name="Kumar S."/>
            <person name="Kwok R."/>
            <person name="Lander E."/>
            <person name="Langley C.H."/>
            <person name="Lapoint R."/>
            <person name="Lazzaro B.P."/>
            <person name="Lee S.J."/>
            <person name="Levesque L."/>
            <person name="Li R."/>
            <person name="Lin C.F."/>
            <person name="Lin M.F."/>
            <person name="Lindblad-Toh K."/>
            <person name="Llopart A."/>
            <person name="Long M."/>
            <person name="Low L."/>
            <person name="Lozovsky E."/>
            <person name="Lu J."/>
            <person name="Luo M."/>
            <person name="Machado C.A."/>
            <person name="Makalowski W."/>
            <person name="Marzo M."/>
            <person name="Matsuda M."/>
            <person name="Matzkin L."/>
            <person name="McAllister B."/>
            <person name="McBride C.S."/>
            <person name="McKernan B."/>
            <person name="McKernan K."/>
            <person name="Mendez-Lago M."/>
            <person name="Minx P."/>
            <person name="Mollenhauer M.U."/>
            <person name="Montooth K."/>
            <person name="Mount S.M."/>
            <person name="Mu X."/>
            <person name="Myers E."/>
            <person name="Negre B."/>
            <person name="Newfeld S."/>
            <person name="Nielsen R."/>
            <person name="Noor M.A."/>
            <person name="O'Grady P."/>
            <person name="Pachter L."/>
            <person name="Papaceit M."/>
            <person name="Parisi M.J."/>
            <person name="Parisi M."/>
            <person name="Parts L."/>
            <person name="Pedersen J.S."/>
            <person name="Pesole G."/>
            <person name="Phillippy A.M."/>
            <person name="Ponting C.P."/>
            <person name="Pop M."/>
            <person name="Porcelli D."/>
            <person name="Powell J.R."/>
            <person name="Prohaska S."/>
            <person name="Pruitt K."/>
            <person name="Puig M."/>
            <person name="Quesneville H."/>
            <person name="Ram K.R."/>
            <person name="Rand D."/>
            <person name="Rasmussen M.D."/>
            <person name="Reed L.K."/>
            <person name="Reenan R."/>
            <person name="Reily A."/>
            <person name="Remington K.A."/>
            <person name="Rieger T.T."/>
            <person name="Ritchie M.G."/>
            <person name="Robin C."/>
            <person name="Rogers Y.H."/>
            <person name="Rohde C."/>
            <person name="Rozas J."/>
            <person name="Rubenfield M.J."/>
            <person name="Ruiz A."/>
            <person name="Russo S."/>
            <person name="Salzberg S.L."/>
            <person name="Sanchez-Gracia A."/>
            <person name="Saranga D.J."/>
            <person name="Sato H."/>
            <person name="Schaeffer S.W."/>
            <person name="Schatz M.C."/>
            <person name="Schlenke T."/>
            <person name="Schwartz R."/>
            <person name="Segarra C."/>
            <person name="Singh R.S."/>
            <person name="Sirot L."/>
            <person name="Sirota M."/>
            <person name="Sisneros N.B."/>
            <person name="Smith C.D."/>
            <person name="Smith T.F."/>
            <person name="Spieth J."/>
            <person name="Stage D.E."/>
            <person name="Stark A."/>
            <person name="Stephan W."/>
            <person name="Strausberg R.L."/>
            <person name="Strempel S."/>
            <person name="Sturgill D."/>
            <person name="Sutton G."/>
            <person name="Sutton G.G."/>
            <person name="Tao W."/>
            <person name="Teichmann S."/>
            <person name="Tobari Y.N."/>
            <person name="Tomimura Y."/>
            <person name="Tsolas J.M."/>
            <person name="Valente V.L."/>
            <person name="Venter E."/>
            <person name="Venter J.C."/>
            <person name="Vicario S."/>
            <person name="Vieira F.G."/>
            <person name="Vilella A.J."/>
            <person name="Villasante A."/>
            <person name="Walenz B."/>
            <person name="Wang J."/>
            <person name="Wasserman M."/>
            <person name="Watts T."/>
            <person name="Wilson D."/>
            <person name="Wilson R.K."/>
            <person name="Wing R.A."/>
            <person name="Wolfner M.F."/>
            <person name="Wong A."/>
            <person name="Wong G.K."/>
            <person name="Wu C.I."/>
            <person name="Wu G."/>
            <person name="Yamamoto D."/>
            <person name="Yang H.P."/>
            <person name="Yang S.P."/>
            <person name="Yorke J.A."/>
            <person name="Yoshida K."/>
            <person name="Zdobnov E."/>
            <person name="Zhang P."/>
            <person name="Zhang Y."/>
            <person name="Zimin A.V."/>
            <person name="Baldwin J."/>
            <person name="Abdouelleil A."/>
            <person name="Abdulkadir J."/>
            <person name="Abebe A."/>
            <person name="Abera B."/>
            <person name="Abreu J."/>
            <person name="Acer S.C."/>
            <person name="Aftuck L."/>
            <person name="Alexander A."/>
            <person name="An P."/>
            <person name="Anderson E."/>
            <person name="Anderson S."/>
            <person name="Arachi H."/>
            <person name="Azer M."/>
            <person name="Bachantsang P."/>
            <person name="Barry A."/>
            <person name="Bayul T."/>
            <person name="Berlin A."/>
            <person name="Bessette D."/>
            <person name="Bloom T."/>
            <person name="Blye J."/>
            <person name="Boguslavskiy L."/>
            <person name="Bonnet C."/>
            <person name="Boukhgalter B."/>
            <person name="Bourzgui I."/>
            <person name="Brown A."/>
            <person name="Cahill P."/>
            <person name="Channer S."/>
            <person name="Cheshatsang Y."/>
            <person name="Chuda L."/>
            <person name="Citroen M."/>
            <person name="Collymore A."/>
            <person name="Cooke P."/>
            <person name="Costello M."/>
            <person name="D'Aco K."/>
            <person name="Daza R."/>
            <person name="De Haan G."/>
            <person name="DeGray S."/>
            <person name="DeMaso C."/>
            <person name="Dhargay N."/>
            <person name="Dooley K."/>
            <person name="Dooley E."/>
            <person name="Doricent M."/>
            <person name="Dorje P."/>
            <person name="Dorjee K."/>
            <person name="Dupes A."/>
            <person name="Elong R."/>
            <person name="Falk J."/>
            <person name="Farina A."/>
            <person name="Faro S."/>
            <person name="Ferguson D."/>
            <person name="Fisher S."/>
            <person name="Foley C.D."/>
            <person name="Franke A."/>
            <person name="Friedrich D."/>
            <person name="Gadbois L."/>
            <person name="Gearin G."/>
            <person name="Gearin C.R."/>
            <person name="Giannoukos G."/>
            <person name="Goode T."/>
            <person name="Graham J."/>
            <person name="Grandbois E."/>
            <person name="Grewal S."/>
            <person name="Gyaltsen K."/>
            <person name="Hafez N."/>
            <person name="Hagos B."/>
            <person name="Hall J."/>
            <person name="Henson C."/>
            <person name="Hollinger A."/>
            <person name="Honan T."/>
            <person name="Huard M.D."/>
            <person name="Hughes L."/>
            <person name="Hurhula B."/>
            <person name="Husby M.E."/>
            <person name="Kamat A."/>
            <person name="Kanga B."/>
            <person name="Kashin S."/>
            <person name="Khazanovich D."/>
            <person name="Kisner P."/>
            <person name="Lance K."/>
            <person name="Lara M."/>
            <person name="Lee W."/>
            <person name="Lennon N."/>
            <person name="Letendre F."/>
            <person name="LeVine R."/>
            <person name="Lipovsky A."/>
            <person name="Liu X."/>
            <person name="Liu J."/>
            <person name="Liu S."/>
            <person name="Lokyitsang T."/>
            <person name="Lokyitsang Y."/>
            <person name="Lubonja R."/>
            <person name="Lui A."/>
            <person name="MacDonald P."/>
            <person name="Magnisalis V."/>
            <person name="Maru K."/>
            <person name="Matthews C."/>
            <person name="McCusker W."/>
            <person name="McDonough S."/>
            <person name="Mehta T."/>
            <person name="Meldrim J."/>
            <person name="Meneus L."/>
            <person name="Mihai O."/>
            <person name="Mihalev A."/>
            <person name="Mihova T."/>
            <person name="Mittelman R."/>
            <person name="Mlenga V."/>
            <person name="Montmayeur A."/>
            <person name="Mulrain L."/>
            <person name="Navidi A."/>
            <person name="Naylor J."/>
            <person name="Negash T."/>
            <person name="Nguyen T."/>
            <person name="Nguyen N."/>
            <person name="Nicol R."/>
            <person name="Norbu C."/>
            <person name="Norbu N."/>
            <person name="Novod N."/>
            <person name="O'Neill B."/>
            <person name="Osman S."/>
            <person name="Markiewicz E."/>
            <person name="Oyono O.L."/>
            <person name="Patti C."/>
            <person name="Phunkhang P."/>
            <person name="Pierre F."/>
            <person name="Priest M."/>
            <person name="Raghuraman S."/>
            <person name="Rege F."/>
            <person name="Reyes R."/>
            <person name="Rise C."/>
            <person name="Rogov P."/>
            <person name="Ross K."/>
            <person name="Ryan E."/>
            <person name="Settipalli S."/>
            <person name="Shea T."/>
            <person name="Sherpa N."/>
            <person name="Shi L."/>
            <person name="Shih D."/>
            <person name="Sparrow T."/>
            <person name="Spaulding J."/>
            <person name="Stalker J."/>
            <person name="Stange-Thomann N."/>
            <person name="Stavropoulos S."/>
            <person name="Stone C."/>
            <person name="Strader C."/>
            <person name="Tesfaye S."/>
            <person name="Thomson T."/>
            <person name="Thoulutsang Y."/>
            <person name="Thoulutsang D."/>
            <person name="Topham K."/>
            <person name="Topping I."/>
            <person name="Tsamla T."/>
            <person name="Vassiliev H."/>
            <person name="Vo A."/>
            <person name="Wangchuk T."/>
            <person name="Wangdi T."/>
            <person name="Weiand M."/>
            <person name="Wilkinson J."/>
            <person name="Wilson A."/>
            <person name="Yadav S."/>
            <person name="Young G."/>
            <person name="Yu Q."/>
            <person name="Zembek L."/>
            <person name="Zhong D."/>
            <person name="Zimmer A."/>
            <person name="Zwirko Z."/>
            <person name="Jaffe D.B."/>
            <person name="Alvarez P."/>
            <person name="Brockman W."/>
            <person name="Butler J."/>
            <person name="Chin C."/>
            <person name="Gnerre S."/>
            <person name="Grabherr M."/>
            <person name="Kleber M."/>
            <person name="Mauceli E."/>
            <person name="MacCallum I."/>
        </authorList>
    </citation>
    <scope>NUCLEOTIDE SEQUENCE [LARGE SCALE GENOMIC DNA]</scope>
    <source>
        <strain evidence="8">Tucson 15010-1051.87</strain>
    </source>
</reference>
<feature type="compositionally biased region" description="Low complexity" evidence="5">
    <location>
        <begin position="62"/>
        <end position="89"/>
    </location>
</feature>
<dbReference type="InterPro" id="IPR008967">
    <property type="entry name" value="p53-like_TF_DNA-bd_sf"/>
</dbReference>
<organism evidence="7 8">
    <name type="scientific">Drosophila virilis</name>
    <name type="common">Fruit fly</name>
    <dbReference type="NCBI Taxonomy" id="7244"/>
    <lineage>
        <taxon>Eukaryota</taxon>
        <taxon>Metazoa</taxon>
        <taxon>Ecdysozoa</taxon>
        <taxon>Arthropoda</taxon>
        <taxon>Hexapoda</taxon>
        <taxon>Insecta</taxon>
        <taxon>Pterygota</taxon>
        <taxon>Neoptera</taxon>
        <taxon>Endopterygota</taxon>
        <taxon>Diptera</taxon>
        <taxon>Brachycera</taxon>
        <taxon>Muscomorpha</taxon>
        <taxon>Ephydroidea</taxon>
        <taxon>Drosophilidae</taxon>
        <taxon>Drosophila</taxon>
    </lineage>
</organism>
<feature type="domain" description="Runt" evidence="6">
    <location>
        <begin position="101"/>
        <end position="229"/>
    </location>
</feature>
<dbReference type="InterPro" id="IPR013524">
    <property type="entry name" value="Runt_dom"/>
</dbReference>
<evidence type="ECO:0000256" key="5">
    <source>
        <dbReference type="SAM" id="MobiDB-lite"/>
    </source>
</evidence>
<dbReference type="InterPro" id="IPR012346">
    <property type="entry name" value="p53/RUNT-type_TF_DNA-bd_sf"/>
</dbReference>
<feature type="compositionally biased region" description="Basic residues" evidence="5">
    <location>
        <begin position="359"/>
        <end position="384"/>
    </location>
</feature>
<feature type="compositionally biased region" description="Pro residues" evidence="5">
    <location>
        <begin position="389"/>
        <end position="402"/>
    </location>
</feature>
<dbReference type="OrthoDB" id="10029800at2759"/>
<dbReference type="STRING" id="7244.B4M225"/>
<sequence>MVTSSASPTGTGWSAPADYKSATTAAAAAAAAAAVMCEVIPSSSASVGSSSPTGGASNGTANSTHSGSNKNNNNNNNNSRNNNNNNSNNAVHQDLLWMERFVLERQQEYPGELVRTSNPYFLCSALPSHWRSNKTLPLAFKVVALADVGDGTYVTIRAGNDENCCAELRNYTAQMKNGVAKFNDLRFVGRSGRGKSFTLTITVATSPPQVATYAKAIKVTVDGPREPRSKTSPPGGPQYRALGLGQRPFIDSFPKTFHELETLRRSAKVAAATTAAAAAAVSVASAGNTLTTNASIAQQLGSNYSSSNSTINSDCQGYKPNAPQIQETDLIGAAEWTGSASSGANVAYPVGVGVGVPYHHAHHSHTHSHTHGHSAHHHHAHHLQHQVALPPPPPPPAAAPVPVPVATASAMNHYSSAMGGYDTTTLDAGNYHISSVLPDMHGFSADPYQTAAASGYCGTSSKSDLESINASYGATPAAYNNPAAWSNGYNNYQYGSCSATAAQYGGAGAHATAPPPPVVLYPQLYSTVNQNQIHLHLHSSEKLEQYLATDQQLTISSLASNRSSIEIGLGTGEQQAAVSIAEQAAEGASQNYHLHHHHHETQRQMEAQQQHQSDVSNEAAREEDVGDMTQVWRPY</sequence>